<keyword evidence="6" id="KW-1185">Reference proteome</keyword>
<dbReference type="PRINTS" id="PR00401">
    <property type="entry name" value="SH2DOMAIN"/>
</dbReference>
<evidence type="ECO:0000256" key="3">
    <source>
        <dbReference type="SAM" id="MobiDB-lite"/>
    </source>
</evidence>
<dbReference type="EMBL" id="MDYQ01000004">
    <property type="protein sequence ID" value="PRP89319.1"/>
    <property type="molecule type" value="Genomic_DNA"/>
</dbReference>
<dbReference type="InterPro" id="IPR000980">
    <property type="entry name" value="SH2"/>
</dbReference>
<dbReference type="GO" id="GO:0007167">
    <property type="term" value="P:enzyme-linked receptor protein signaling pathway"/>
    <property type="evidence" value="ECO:0007669"/>
    <property type="project" value="TreeGrafter"/>
</dbReference>
<evidence type="ECO:0000313" key="6">
    <source>
        <dbReference type="Proteomes" id="UP000241769"/>
    </source>
</evidence>
<dbReference type="PANTHER" id="PTHR19969">
    <property type="entry name" value="SH2-SH3 ADAPTOR PROTEIN-RELATED"/>
    <property type="match status" value="1"/>
</dbReference>
<dbReference type="Pfam" id="PF00017">
    <property type="entry name" value="SH2"/>
    <property type="match status" value="1"/>
</dbReference>
<dbReference type="InParanoid" id="A0A2P6NZG6"/>
<feature type="region of interest" description="Disordered" evidence="3">
    <location>
        <begin position="156"/>
        <end position="190"/>
    </location>
</feature>
<evidence type="ECO:0000256" key="2">
    <source>
        <dbReference type="PROSITE-ProRule" id="PRU00191"/>
    </source>
</evidence>
<gene>
    <name evidence="5" type="ORF">PROFUN_02193</name>
</gene>
<accession>A0A2P6NZG6</accession>
<evidence type="ECO:0000313" key="5">
    <source>
        <dbReference type="EMBL" id="PRP89319.1"/>
    </source>
</evidence>
<keyword evidence="1 2" id="KW-0727">SH2 domain</keyword>
<evidence type="ECO:0000259" key="4">
    <source>
        <dbReference type="PROSITE" id="PS50001"/>
    </source>
</evidence>
<dbReference type="GO" id="GO:0016477">
    <property type="term" value="P:cell migration"/>
    <property type="evidence" value="ECO:0007669"/>
    <property type="project" value="TreeGrafter"/>
</dbReference>
<dbReference type="AlphaFoldDB" id="A0A2P6NZG6"/>
<proteinExistence type="predicted"/>
<dbReference type="STRING" id="1890364.A0A2P6NZG6"/>
<feature type="domain" description="SH2" evidence="4">
    <location>
        <begin position="282"/>
        <end position="388"/>
    </location>
</feature>
<name>A0A2P6NZG6_9EUKA</name>
<reference evidence="5 6" key="1">
    <citation type="journal article" date="2018" name="Genome Biol. Evol.">
        <title>Multiple Roots of Fruiting Body Formation in Amoebozoa.</title>
        <authorList>
            <person name="Hillmann F."/>
            <person name="Forbes G."/>
            <person name="Novohradska S."/>
            <person name="Ferling I."/>
            <person name="Riege K."/>
            <person name="Groth M."/>
            <person name="Westermann M."/>
            <person name="Marz M."/>
            <person name="Spaller T."/>
            <person name="Winckler T."/>
            <person name="Schaap P."/>
            <person name="Glockner G."/>
        </authorList>
    </citation>
    <scope>NUCLEOTIDE SEQUENCE [LARGE SCALE GENOMIC DNA]</scope>
    <source>
        <strain evidence="5 6">Jena</strain>
    </source>
</reference>
<dbReference type="PROSITE" id="PS50001">
    <property type="entry name" value="SH2"/>
    <property type="match status" value="1"/>
</dbReference>
<dbReference type="Proteomes" id="UP000241769">
    <property type="component" value="Unassembled WGS sequence"/>
</dbReference>
<dbReference type="PANTHER" id="PTHR19969:SF5">
    <property type="entry name" value="CRK-LIKE PROTEIN"/>
    <property type="match status" value="1"/>
</dbReference>
<dbReference type="InterPro" id="IPR036860">
    <property type="entry name" value="SH2_dom_sf"/>
</dbReference>
<dbReference type="InterPro" id="IPR051184">
    <property type="entry name" value="Tyrosine-phos_adapter"/>
</dbReference>
<protein>
    <recommendedName>
        <fullName evidence="4">SH2 domain-containing protein</fullName>
    </recommendedName>
</protein>
<sequence length="452" mass="50262">MLTVGKGPFKFRNRGPVGKLGLSVEMGGTSTAAERPKMFNRCRSTSRNQSHLRGPTEGGLLTSWSSLTTATPVAAILTADSVDEWTTYDPTVAFRPSSVASQTDKTICTQTCHRSSSDGSIVLIVVFSTGTFYIMFGSSFSDRHSTLIDSMLRTESRGSSVTTGRRNKNLIPESEKDLVDKDTNCPSRETSHNARGLMNFSFEVSQTQQPFPLKAGSAYQEKEFLRIATTPTLTEKTPRTEAYRQFIRSEKMPDVMQTPQSHEFTSSDWYSGEIIREMQHSWFFGDMSSSTANRLLRRQDEGTYVIRCSGTVPGDYAISVVIGRKVRHYRVNYRKDKNSVDPVYILVLAEKRYHYSSLESLVRNCSSCNMLTTRDGSFVGLGRLSTPLRKPIQAYIGEALHSLAVFAKSTHVSPAFSTIFQNSTPISNTEGDSPSWTELQLISGKIAPFTNL</sequence>
<dbReference type="OrthoDB" id="25715at2759"/>
<dbReference type="CDD" id="cd00173">
    <property type="entry name" value="SH2"/>
    <property type="match status" value="1"/>
</dbReference>
<dbReference type="GO" id="GO:0030971">
    <property type="term" value="F:receptor tyrosine kinase binding"/>
    <property type="evidence" value="ECO:0007669"/>
    <property type="project" value="TreeGrafter"/>
</dbReference>
<dbReference type="GO" id="GO:0005737">
    <property type="term" value="C:cytoplasm"/>
    <property type="evidence" value="ECO:0007669"/>
    <property type="project" value="TreeGrafter"/>
</dbReference>
<dbReference type="Gene3D" id="3.30.505.10">
    <property type="entry name" value="SH2 domain"/>
    <property type="match status" value="1"/>
</dbReference>
<dbReference type="SMART" id="SM00252">
    <property type="entry name" value="SH2"/>
    <property type="match status" value="1"/>
</dbReference>
<evidence type="ECO:0000256" key="1">
    <source>
        <dbReference type="ARBA" id="ARBA00022999"/>
    </source>
</evidence>
<dbReference type="SUPFAM" id="SSF55550">
    <property type="entry name" value="SH2 domain"/>
    <property type="match status" value="1"/>
</dbReference>
<dbReference type="GO" id="GO:0035591">
    <property type="term" value="F:signaling adaptor activity"/>
    <property type="evidence" value="ECO:0007669"/>
    <property type="project" value="TreeGrafter"/>
</dbReference>
<feature type="compositionally biased region" description="Basic and acidic residues" evidence="3">
    <location>
        <begin position="173"/>
        <end position="183"/>
    </location>
</feature>
<organism evidence="5 6">
    <name type="scientific">Planoprotostelium fungivorum</name>
    <dbReference type="NCBI Taxonomy" id="1890364"/>
    <lineage>
        <taxon>Eukaryota</taxon>
        <taxon>Amoebozoa</taxon>
        <taxon>Evosea</taxon>
        <taxon>Variosea</taxon>
        <taxon>Cavosteliida</taxon>
        <taxon>Cavosteliaceae</taxon>
        <taxon>Planoprotostelium</taxon>
    </lineage>
</organism>
<comment type="caution">
    <text evidence="5">The sequence shown here is derived from an EMBL/GenBank/DDBJ whole genome shotgun (WGS) entry which is preliminary data.</text>
</comment>